<sequence>MEQFRGQTMEAVEVESKGSHGGEGDRRSIDRRSSWGCTLLLVNNCLQYTSYFALSTNLVNYFMVELHAGSKSAANSVTNWVGTGSITPLAAAFLADSFLGRYWTITLFLVISVVGYGVVTASASAALQSAVLFYAGLYLVALGAALSPVLSSFGADQFGDDESERARQSSFFNWFYFSLSVGSLVGGTVLVWVQTAHGWRLGYGIPALLSVLAVALFVAGTGAYRRHQPPGGSPLTRIAQVVVAAVRKCDVEAPDDAALLHERDGDDGMSAIQGSRRLAHTDQFRFLDKAAVETAADKGVQPVSPWRLCTVTQVEELKCVLRMLPVWACGIIFAAAYTQISTTFVLQADTMDPRVGGFRVPAAVLSVFDTLSVMLWVPLYDRAVVPLARRLTGHRDGLTQLARMGVGFVILTIAMLTAGVLEVARRRVLAHHGMFVDADGTEYVPMSIFWQVPQYMVVGAAEVFTFIGQMEFFYDQAPDAMRSVCSGLSSAAYALGNYASSALVVIVVRATARGGSPGWIPDDINDGHLDYFFWLLAMLSVGNFGAYLLVARWYNYKKTAD</sequence>
<dbReference type="Proteomes" id="UP001732700">
    <property type="component" value="Chromosome 4A"/>
</dbReference>
<keyword evidence="2" id="KW-1185">Reference proteome</keyword>
<proteinExistence type="predicted"/>
<reference evidence="1" key="2">
    <citation type="submission" date="2025-09" db="UniProtKB">
        <authorList>
            <consortium name="EnsemblPlants"/>
        </authorList>
    </citation>
    <scope>IDENTIFICATION</scope>
</reference>
<organism evidence="1 2">
    <name type="scientific">Avena sativa</name>
    <name type="common">Oat</name>
    <dbReference type="NCBI Taxonomy" id="4498"/>
    <lineage>
        <taxon>Eukaryota</taxon>
        <taxon>Viridiplantae</taxon>
        <taxon>Streptophyta</taxon>
        <taxon>Embryophyta</taxon>
        <taxon>Tracheophyta</taxon>
        <taxon>Spermatophyta</taxon>
        <taxon>Magnoliopsida</taxon>
        <taxon>Liliopsida</taxon>
        <taxon>Poales</taxon>
        <taxon>Poaceae</taxon>
        <taxon>BOP clade</taxon>
        <taxon>Pooideae</taxon>
        <taxon>Poodae</taxon>
        <taxon>Poeae</taxon>
        <taxon>Poeae Chloroplast Group 1 (Aveneae type)</taxon>
        <taxon>Aveninae</taxon>
        <taxon>Avena</taxon>
    </lineage>
</organism>
<protein>
    <submittedName>
        <fullName evidence="1">Uncharacterized protein</fullName>
    </submittedName>
</protein>
<dbReference type="EnsemblPlants" id="AVESA.00010b.r2.4AG0642570.2">
    <property type="protein sequence ID" value="AVESA.00010b.r2.4AG0642570.2.CDS"/>
    <property type="gene ID" value="AVESA.00010b.r2.4AG0642570"/>
</dbReference>
<evidence type="ECO:0000313" key="1">
    <source>
        <dbReference type="EnsemblPlants" id="AVESA.00010b.r2.4AG0642570.2.CDS"/>
    </source>
</evidence>
<accession>A0ACD5WIW1</accession>
<reference evidence="1" key="1">
    <citation type="submission" date="2021-05" db="EMBL/GenBank/DDBJ databases">
        <authorList>
            <person name="Scholz U."/>
            <person name="Mascher M."/>
            <person name="Fiebig A."/>
        </authorList>
    </citation>
    <scope>NUCLEOTIDE SEQUENCE [LARGE SCALE GENOMIC DNA]</scope>
</reference>
<evidence type="ECO:0000313" key="2">
    <source>
        <dbReference type="Proteomes" id="UP001732700"/>
    </source>
</evidence>
<name>A0ACD5WIW1_AVESA</name>